<keyword evidence="1 5" id="KW-0547">Nucleotide-binding</keyword>
<dbReference type="InterPro" id="IPR001752">
    <property type="entry name" value="Kinesin_motor_dom"/>
</dbReference>
<dbReference type="SMART" id="SM00240">
    <property type="entry name" value="FHA"/>
    <property type="match status" value="1"/>
</dbReference>
<keyword evidence="4 5" id="KW-0505">Motor protein</keyword>
<dbReference type="PANTHER" id="PTHR47117">
    <property type="entry name" value="STAR-RELATED LIPID TRANSFER PROTEIN 9"/>
    <property type="match status" value="1"/>
</dbReference>
<evidence type="ECO:0000313" key="9">
    <source>
        <dbReference type="EMBL" id="VDN60273.1"/>
    </source>
</evidence>
<evidence type="ECO:0000313" key="12">
    <source>
        <dbReference type="WBParaSite" id="DME_0000811001-mRNA-1"/>
    </source>
</evidence>
<dbReference type="GO" id="GO:0007018">
    <property type="term" value="P:microtubule-based movement"/>
    <property type="evidence" value="ECO:0007669"/>
    <property type="project" value="InterPro"/>
</dbReference>
<dbReference type="InterPro" id="IPR000253">
    <property type="entry name" value="FHA_dom"/>
</dbReference>
<dbReference type="InterPro" id="IPR036961">
    <property type="entry name" value="Kinesin_motor_dom_sf"/>
</dbReference>
<dbReference type="SUPFAM" id="SSF49879">
    <property type="entry name" value="SMAD/FHA domain"/>
    <property type="match status" value="1"/>
</dbReference>
<evidence type="ECO:0000256" key="1">
    <source>
        <dbReference type="ARBA" id="ARBA00022741"/>
    </source>
</evidence>
<dbReference type="InterPro" id="IPR022140">
    <property type="entry name" value="Kinesin-like_KIF1-typ"/>
</dbReference>
<dbReference type="PROSITE" id="PS00411">
    <property type="entry name" value="KINESIN_MOTOR_1"/>
    <property type="match status" value="1"/>
</dbReference>
<evidence type="ECO:0000313" key="11">
    <source>
        <dbReference type="Proteomes" id="UP000274756"/>
    </source>
</evidence>
<dbReference type="FunFam" id="2.60.200.20:FF:000034">
    <property type="entry name" value="kinesin-like protein KIF28P"/>
    <property type="match status" value="1"/>
</dbReference>
<keyword evidence="3 6" id="KW-0175">Coiled coil</keyword>
<comment type="similarity">
    <text evidence="5">Belongs to the TRAFAC class myosin-kinesin ATPase superfamily. Kinesin family.</text>
</comment>
<evidence type="ECO:0000256" key="5">
    <source>
        <dbReference type="PROSITE-ProRule" id="PRU00283"/>
    </source>
</evidence>
<organism evidence="10 12">
    <name type="scientific">Dracunculus medinensis</name>
    <name type="common">Guinea worm</name>
    <dbReference type="NCBI Taxonomy" id="318479"/>
    <lineage>
        <taxon>Eukaryota</taxon>
        <taxon>Metazoa</taxon>
        <taxon>Ecdysozoa</taxon>
        <taxon>Nematoda</taxon>
        <taxon>Chromadorea</taxon>
        <taxon>Rhabditida</taxon>
        <taxon>Spirurina</taxon>
        <taxon>Dracunculoidea</taxon>
        <taxon>Dracunculidae</taxon>
        <taxon>Dracunculus</taxon>
    </lineage>
</organism>
<dbReference type="WBParaSite" id="DME_0000811001-mRNA-1">
    <property type="protein sequence ID" value="DME_0000811001-mRNA-1"/>
    <property type="gene ID" value="DME_0000811001"/>
</dbReference>
<dbReference type="GO" id="GO:0005524">
    <property type="term" value="F:ATP binding"/>
    <property type="evidence" value="ECO:0007669"/>
    <property type="project" value="UniProtKB-UniRule"/>
</dbReference>
<protein>
    <submittedName>
        <fullName evidence="12">Kinesin motor domain-containing protein</fullName>
    </submittedName>
</protein>
<dbReference type="GO" id="GO:0003777">
    <property type="term" value="F:microtubule motor activity"/>
    <property type="evidence" value="ECO:0007669"/>
    <property type="project" value="InterPro"/>
</dbReference>
<feature type="compositionally biased region" description="Basic residues" evidence="7">
    <location>
        <begin position="963"/>
        <end position="979"/>
    </location>
</feature>
<evidence type="ECO:0000256" key="7">
    <source>
        <dbReference type="SAM" id="MobiDB-lite"/>
    </source>
</evidence>
<dbReference type="InterPro" id="IPR035892">
    <property type="entry name" value="C2_domain_sf"/>
</dbReference>
<dbReference type="PROSITE" id="PS50067">
    <property type="entry name" value="KINESIN_MOTOR_2"/>
    <property type="match status" value="1"/>
</dbReference>
<dbReference type="InterPro" id="IPR027417">
    <property type="entry name" value="P-loop_NTPase"/>
</dbReference>
<dbReference type="Pfam" id="PF00498">
    <property type="entry name" value="FHA"/>
    <property type="match status" value="1"/>
</dbReference>
<feature type="binding site" evidence="5">
    <location>
        <begin position="109"/>
        <end position="116"/>
    </location>
    <ligand>
        <name>ATP</name>
        <dbReference type="ChEBI" id="CHEBI:30616"/>
    </ligand>
</feature>
<reference evidence="9 11" key="2">
    <citation type="submission" date="2018-11" db="EMBL/GenBank/DDBJ databases">
        <authorList>
            <consortium name="Pathogen Informatics"/>
        </authorList>
    </citation>
    <scope>NUCLEOTIDE SEQUENCE [LARGE SCALE GENOMIC DNA]</scope>
</reference>
<evidence type="ECO:0000256" key="2">
    <source>
        <dbReference type="ARBA" id="ARBA00022840"/>
    </source>
</evidence>
<dbReference type="PRINTS" id="PR00380">
    <property type="entry name" value="KINESINHEAVY"/>
</dbReference>
<dbReference type="Proteomes" id="UP000274756">
    <property type="component" value="Unassembled WGS sequence"/>
</dbReference>
<evidence type="ECO:0000256" key="6">
    <source>
        <dbReference type="SAM" id="Coils"/>
    </source>
</evidence>
<dbReference type="InterPro" id="IPR008984">
    <property type="entry name" value="SMAD_FHA_dom_sf"/>
</dbReference>
<feature type="compositionally biased region" description="Polar residues" evidence="7">
    <location>
        <begin position="1070"/>
        <end position="1088"/>
    </location>
</feature>
<accession>A0A0N4UK81</accession>
<feature type="domain" description="Kinesin motor" evidence="8">
    <location>
        <begin position="6"/>
        <end position="418"/>
    </location>
</feature>
<dbReference type="Gene3D" id="2.60.200.20">
    <property type="match status" value="1"/>
</dbReference>
<evidence type="ECO:0000259" key="8">
    <source>
        <dbReference type="PROSITE" id="PS50067"/>
    </source>
</evidence>
<keyword evidence="2 5" id="KW-0067">ATP-binding</keyword>
<dbReference type="GO" id="GO:0008017">
    <property type="term" value="F:microtubule binding"/>
    <property type="evidence" value="ECO:0007669"/>
    <property type="project" value="InterPro"/>
</dbReference>
<dbReference type="Gene3D" id="3.40.850.10">
    <property type="entry name" value="Kinesin motor domain"/>
    <property type="match status" value="1"/>
</dbReference>
<dbReference type="Proteomes" id="UP000038040">
    <property type="component" value="Unplaced"/>
</dbReference>
<gene>
    <name evidence="9" type="ORF">DME_LOCUS10246</name>
</gene>
<dbReference type="SMART" id="SM00129">
    <property type="entry name" value="KISc"/>
    <property type="match status" value="1"/>
</dbReference>
<feature type="region of interest" description="Disordered" evidence="7">
    <location>
        <begin position="963"/>
        <end position="990"/>
    </location>
</feature>
<evidence type="ECO:0000313" key="10">
    <source>
        <dbReference type="Proteomes" id="UP000038040"/>
    </source>
</evidence>
<dbReference type="CDD" id="cd22709">
    <property type="entry name" value="FHA_KIF28P"/>
    <property type="match status" value="1"/>
</dbReference>
<feature type="region of interest" description="Disordered" evidence="7">
    <location>
        <begin position="1068"/>
        <end position="1116"/>
    </location>
</feature>
<sequence>MSYGDKVIVAVRVRPFNEREIGRKARLIIEMPDEQRTGIRDPNAPDEDAKWFTFDHSYWSHDGFNENADGYLEPINNHYADQRKVFNDLGKGVLDNAWNGYNCSLFAYGQTGSGKSYSMVGDKNNAGDSCDKKIAMTLLYFRKQNDKEIFNSIIPIVCKELFKQIDEKKCVDPKTEYQVSISMFEIYCEKVRDLLSVKSPPKGGLKIREHPKTGFYGAICRLYLTIILSSSKLHLIFNELRIAYMGFAVEDLTSVPVSSYLDIEKKMDEGTKQRTIAATNMNATSSRSHTIVKIQFNQKSAKNSQGTTKTSEINLVDLAGSERQKDAGSEGDRLKEGIVINKSLSTLGRVIKALHEQQNDKKKKRVQVPYRDSVLTSLLKNALGGNSKTIMIAALSPADINYDETLSTLRFADRTKSIITKAIINESPTERMIRELKEENSRLLEQIRNRGGNLNDSDDSNIVWFKIFEGKGKTFQKQVEALKRQLEENQKEMEKLEQTWQQRLDAERLKEIKDGINSDDRHIIAQRRKEQPHLWNLNEDPALTDMIVHFIEKGEIKLGNSNADPPANIQLNGLSIQPKHATFFNKDNKKVTLAPVDGAEIYVNGKIIRTVTQLETNDRIFFGGNHLYVFVNPKKRPKKMQKITYDMAQQEIAKNSALAGILSTSDNSQKSTADLILEEDLINILPNVYRANSMSKELKKNAVFEIILVAPEARGLNDGLTEIWIKFHDKIDDTQFLWNKDRFMNRYFRMQEIYQDFVEGDSNWRVSKEEDPFYESPHNESIIGYVNIFLRSLAFLVELEEQLTIFDYSGHDIGQLAVALFPCTKSGREIIGEYVENPSKLVSKFLFTVILAELTMKIIGAMGLPRRIEKVRGQSKISKLQSSSRYKFFDQPLAITNRIAGTNPVYGHESTYSYKALVNYLKNNWLHVTIWGTQRSRSLSLRPSQYDIQTIPLTLKTNSKKIKERKKSVERKKIKKMKTKANEQFEASNGTKNEFGSKLIEPISQMSANIDDFKPKQFSKEKHKKMKATIESIVIHQSPKGTKKFNHQDTELKLLPHKRLSIDDKEQVMKRSSSVSHQRAFDSAQNLENIAPANRAKSKKKRGKSATNKLIKKNPF</sequence>
<dbReference type="Pfam" id="PF00225">
    <property type="entry name" value="Kinesin"/>
    <property type="match status" value="1"/>
</dbReference>
<evidence type="ECO:0000256" key="4">
    <source>
        <dbReference type="ARBA" id="ARBA00023175"/>
    </source>
</evidence>
<dbReference type="OrthoDB" id="3176171at2759"/>
<dbReference type="SUPFAM" id="SSF52540">
    <property type="entry name" value="P-loop containing nucleoside triphosphate hydrolases"/>
    <property type="match status" value="1"/>
</dbReference>
<dbReference type="Pfam" id="PF12423">
    <property type="entry name" value="KIF1B"/>
    <property type="match status" value="1"/>
</dbReference>
<dbReference type="STRING" id="318479.A0A0N4UK81"/>
<dbReference type="InterPro" id="IPR019821">
    <property type="entry name" value="Kinesin_motor_CS"/>
</dbReference>
<name>A0A0N4UK81_DRAME</name>
<dbReference type="AlphaFoldDB" id="A0A0N4UK81"/>
<feature type="coiled-coil region" evidence="6">
    <location>
        <begin position="472"/>
        <end position="503"/>
    </location>
</feature>
<dbReference type="EMBL" id="UYYG01001208">
    <property type="protein sequence ID" value="VDN60273.1"/>
    <property type="molecule type" value="Genomic_DNA"/>
</dbReference>
<dbReference type="SUPFAM" id="SSF49562">
    <property type="entry name" value="C2 domain (Calcium/lipid-binding domain, CaLB)"/>
    <property type="match status" value="1"/>
</dbReference>
<feature type="compositionally biased region" description="Basic residues" evidence="7">
    <location>
        <begin position="1096"/>
        <end position="1116"/>
    </location>
</feature>
<evidence type="ECO:0000256" key="3">
    <source>
        <dbReference type="ARBA" id="ARBA00023054"/>
    </source>
</evidence>
<reference evidence="12" key="1">
    <citation type="submission" date="2017-02" db="UniProtKB">
        <authorList>
            <consortium name="WormBaseParasite"/>
        </authorList>
    </citation>
    <scope>IDENTIFICATION</scope>
</reference>
<keyword evidence="11" id="KW-1185">Reference proteome</keyword>
<proteinExistence type="inferred from homology"/>